<dbReference type="SUPFAM" id="SSF46689">
    <property type="entry name" value="Homeodomain-like"/>
    <property type="match status" value="1"/>
</dbReference>
<evidence type="ECO:0000256" key="5">
    <source>
        <dbReference type="ARBA" id="ARBA00023163"/>
    </source>
</evidence>
<dbReference type="GO" id="GO:0006281">
    <property type="term" value="P:DNA repair"/>
    <property type="evidence" value="ECO:0007669"/>
    <property type="project" value="InterPro"/>
</dbReference>
<dbReference type="EMBL" id="WJXW01000005">
    <property type="protein sequence ID" value="KAF9735701.1"/>
    <property type="molecule type" value="Genomic_DNA"/>
</dbReference>
<keyword evidence="5" id="KW-0804">Transcription</keyword>
<keyword evidence="9" id="KW-1185">Reference proteome</keyword>
<evidence type="ECO:0000256" key="3">
    <source>
        <dbReference type="ARBA" id="ARBA00023015"/>
    </source>
</evidence>
<proteinExistence type="predicted"/>
<name>A0A9P6KRC8_9PLEO</name>
<dbReference type="GO" id="GO:0003700">
    <property type="term" value="F:DNA-binding transcription factor activity"/>
    <property type="evidence" value="ECO:0007669"/>
    <property type="project" value="InterPro"/>
</dbReference>
<dbReference type="InterPro" id="IPR035451">
    <property type="entry name" value="Ada-like_dom_sf"/>
</dbReference>
<evidence type="ECO:0000313" key="9">
    <source>
        <dbReference type="Proteomes" id="UP000756921"/>
    </source>
</evidence>
<feature type="region of interest" description="Disordered" evidence="6">
    <location>
        <begin position="137"/>
        <end position="170"/>
    </location>
</feature>
<keyword evidence="2" id="KW-0489">Methyltransferase</keyword>
<dbReference type="Pfam" id="PF02805">
    <property type="entry name" value="Ada_Zn_binding"/>
    <property type="match status" value="1"/>
</dbReference>
<dbReference type="OrthoDB" id="2447880at2759"/>
<evidence type="ECO:0000256" key="1">
    <source>
        <dbReference type="ARBA" id="ARBA00001947"/>
    </source>
</evidence>
<dbReference type="Pfam" id="PF00165">
    <property type="entry name" value="HTH_AraC"/>
    <property type="match status" value="1"/>
</dbReference>
<keyword evidence="2" id="KW-0808">Transferase</keyword>
<dbReference type="Gene3D" id="1.10.10.60">
    <property type="entry name" value="Homeodomain-like"/>
    <property type="match status" value="1"/>
</dbReference>
<dbReference type="Proteomes" id="UP000756921">
    <property type="component" value="Unassembled WGS sequence"/>
</dbReference>
<dbReference type="InterPro" id="IPR004026">
    <property type="entry name" value="Ada_DNA_repair_Zn-bd"/>
</dbReference>
<protein>
    <submittedName>
        <fullName evidence="8">DNA repair and transcription factor ada</fullName>
    </submittedName>
</protein>
<keyword evidence="4" id="KW-0010">Activator</keyword>
<dbReference type="AlphaFoldDB" id="A0A9P6KRC8"/>
<reference evidence="8" key="1">
    <citation type="journal article" date="2020" name="Mol. Plant Microbe Interact.">
        <title>Genome Sequence of the Biocontrol Agent Coniothyrium minitans strain Conio (IMI 134523).</title>
        <authorList>
            <person name="Patel D."/>
            <person name="Shittu T.A."/>
            <person name="Baroncelli R."/>
            <person name="Muthumeenakshi S."/>
            <person name="Osborne T.H."/>
            <person name="Janganan T.K."/>
            <person name="Sreenivasaprasad S."/>
        </authorList>
    </citation>
    <scope>NUCLEOTIDE SEQUENCE</scope>
    <source>
        <strain evidence="8">Conio</strain>
    </source>
</reference>
<dbReference type="GO" id="GO:0043565">
    <property type="term" value="F:sequence-specific DNA binding"/>
    <property type="evidence" value="ECO:0007669"/>
    <property type="project" value="InterPro"/>
</dbReference>
<feature type="domain" description="HTH araC/xylS-type" evidence="7">
    <location>
        <begin position="85"/>
        <end position="138"/>
    </location>
</feature>
<comment type="caution">
    <text evidence="8">The sequence shown here is derived from an EMBL/GenBank/DDBJ whole genome shotgun (WGS) entry which is preliminary data.</text>
</comment>
<keyword evidence="3" id="KW-0805">Transcription regulation</keyword>
<dbReference type="GO" id="GO:0008270">
    <property type="term" value="F:zinc ion binding"/>
    <property type="evidence" value="ECO:0007669"/>
    <property type="project" value="InterPro"/>
</dbReference>
<organism evidence="8 9">
    <name type="scientific">Paraphaeosphaeria minitans</name>
    <dbReference type="NCBI Taxonomy" id="565426"/>
    <lineage>
        <taxon>Eukaryota</taxon>
        <taxon>Fungi</taxon>
        <taxon>Dikarya</taxon>
        <taxon>Ascomycota</taxon>
        <taxon>Pezizomycotina</taxon>
        <taxon>Dothideomycetes</taxon>
        <taxon>Pleosporomycetidae</taxon>
        <taxon>Pleosporales</taxon>
        <taxon>Massarineae</taxon>
        <taxon>Didymosphaeriaceae</taxon>
        <taxon>Paraphaeosphaeria</taxon>
    </lineage>
</organism>
<sequence length="296" mass="32065">MSYTTDASRWRALSTRDPLAATAFVYTVKSTRIYCRPTCPARLARRANVGFCSSPGEASALGFRPCKRCKPDISATEDPREKAVARACGLIEEAVRRGEKGREGLRLQDLAMKVGLTPRYFHKIFKERMGVTPREWARGKMGGVDGEGERKETGETRTPSLVRDSPPEGEGFDLDRFDFNELVGFDVEAGTMEDPMATGPAMAPMEGFGDPSDVNGSDVNGSDVNGSMCGWDTFASDYLGEGFRLDDALPKWANGSLVPDAAMAKTSATFEQDAALLLGMGCVPELNETQYADALG</sequence>
<comment type="cofactor">
    <cofactor evidence="1">
        <name>Zn(2+)</name>
        <dbReference type="ChEBI" id="CHEBI:29105"/>
    </cofactor>
</comment>
<dbReference type="Gene3D" id="3.40.10.10">
    <property type="entry name" value="DNA Methylphosphotriester Repair Domain"/>
    <property type="match status" value="1"/>
</dbReference>
<evidence type="ECO:0000256" key="4">
    <source>
        <dbReference type="ARBA" id="ARBA00023159"/>
    </source>
</evidence>
<accession>A0A9P6KRC8</accession>
<dbReference type="InterPro" id="IPR009057">
    <property type="entry name" value="Homeodomain-like_sf"/>
</dbReference>
<dbReference type="SUPFAM" id="SSF57884">
    <property type="entry name" value="Ada DNA repair protein, N-terminal domain (N-Ada 10)"/>
    <property type="match status" value="1"/>
</dbReference>
<dbReference type="PROSITE" id="PS01124">
    <property type="entry name" value="HTH_ARAC_FAMILY_2"/>
    <property type="match status" value="1"/>
</dbReference>
<dbReference type="InterPro" id="IPR018060">
    <property type="entry name" value="HTH_AraC"/>
</dbReference>
<gene>
    <name evidence="8" type="ORF">PMIN01_05616</name>
</gene>
<evidence type="ECO:0000313" key="8">
    <source>
        <dbReference type="EMBL" id="KAF9735701.1"/>
    </source>
</evidence>
<dbReference type="GO" id="GO:0032259">
    <property type="term" value="P:methylation"/>
    <property type="evidence" value="ECO:0007669"/>
    <property type="project" value="UniProtKB-KW"/>
</dbReference>
<dbReference type="GO" id="GO:0008168">
    <property type="term" value="F:methyltransferase activity"/>
    <property type="evidence" value="ECO:0007669"/>
    <property type="project" value="UniProtKB-KW"/>
</dbReference>
<evidence type="ECO:0000259" key="7">
    <source>
        <dbReference type="PROSITE" id="PS01124"/>
    </source>
</evidence>
<evidence type="ECO:0000256" key="2">
    <source>
        <dbReference type="ARBA" id="ARBA00022603"/>
    </source>
</evidence>
<evidence type="ECO:0000256" key="6">
    <source>
        <dbReference type="SAM" id="MobiDB-lite"/>
    </source>
</evidence>